<accession>E0UJN0</accession>
<dbReference type="RefSeq" id="WP_013320384.1">
    <property type="nucleotide sequence ID" value="NC_014501.1"/>
</dbReference>
<evidence type="ECO:0000313" key="1">
    <source>
        <dbReference type="EMBL" id="ADN12274.1"/>
    </source>
</evidence>
<keyword evidence="2" id="KW-1185">Reference proteome</keyword>
<name>E0UJN0_GLOV7</name>
<sequence length="265" mass="30978">MKKPKNPSPAKILYLFAELHNHLGNGTIRHQLSQIVRHSKDAEIIDICRRAADCLEIEIDDKFNKLDTEQHSHSLKTLVNHLAWAKNKFDEILKLRDECNPKWTESIFKATEIQLIELSNCYTLLDKIPDITDKNDEVVKIGDLVAVRCKDEKDQEYDHYGVLISSPKGYRVAHFFTGATVKAQNSLAEKGFGYVHETFYSPDWIVKEHLPTEIPYSQVEQRIKESRKLDKRVWSKFTYNCEHWAREMVYNKPECTQFKRGNDQI</sequence>
<dbReference type="OrthoDB" id="582188at2"/>
<reference evidence="2" key="1">
    <citation type="journal article" date="2011" name="MBio">
        <title>Novel metabolic attributes of the genus Cyanothece, comprising a group of unicellular nitrogen-fixing Cyanobacteria.</title>
        <authorList>
            <person name="Bandyopadhyay A."/>
            <person name="Elvitigala T."/>
            <person name="Welsh E."/>
            <person name="Stockel J."/>
            <person name="Liberton M."/>
            <person name="Min H."/>
            <person name="Sherman L.A."/>
            <person name="Pakrasi H.B."/>
        </authorList>
    </citation>
    <scope>NUCLEOTIDE SEQUENCE [LARGE SCALE GENOMIC DNA]</scope>
    <source>
        <strain evidence="2">PCC 7822</strain>
    </source>
</reference>
<dbReference type="eggNOG" id="ENOG5030QJK">
    <property type="taxonomic scope" value="Bacteria"/>
</dbReference>
<dbReference type="EMBL" id="CP002198">
    <property type="protein sequence ID" value="ADN12274.1"/>
    <property type="molecule type" value="Genomic_DNA"/>
</dbReference>
<proteinExistence type="predicted"/>
<dbReference type="HOGENOM" id="CLU_1010902_0_0_3"/>
<evidence type="ECO:0000313" key="2">
    <source>
        <dbReference type="Proteomes" id="UP000008206"/>
    </source>
</evidence>
<gene>
    <name evidence="1" type="ordered locus">Cyan7822_0225</name>
</gene>
<organism evidence="1 2">
    <name type="scientific">Gloeothece verrucosa (strain PCC 7822)</name>
    <name type="common">Cyanothece sp. (strain PCC 7822)</name>
    <dbReference type="NCBI Taxonomy" id="497965"/>
    <lineage>
        <taxon>Bacteria</taxon>
        <taxon>Bacillati</taxon>
        <taxon>Cyanobacteriota</taxon>
        <taxon>Cyanophyceae</taxon>
        <taxon>Oscillatoriophycideae</taxon>
        <taxon>Chroococcales</taxon>
        <taxon>Aphanothecaceae</taxon>
        <taxon>Gloeothece</taxon>
        <taxon>Gloeothece verrucosa</taxon>
    </lineage>
</organism>
<dbReference type="KEGG" id="cyj:Cyan7822_0225"/>
<evidence type="ECO:0008006" key="3">
    <source>
        <dbReference type="Google" id="ProtNLM"/>
    </source>
</evidence>
<dbReference type="Gene3D" id="3.90.1720.10">
    <property type="entry name" value="endopeptidase domain like (from Nostoc punctiforme)"/>
    <property type="match status" value="1"/>
</dbReference>
<dbReference type="Proteomes" id="UP000008206">
    <property type="component" value="Chromosome"/>
</dbReference>
<dbReference type="AlphaFoldDB" id="E0UJN0"/>
<protein>
    <recommendedName>
        <fullName evidence="3">LRAT domain-containing protein</fullName>
    </recommendedName>
</protein>